<proteinExistence type="predicted"/>
<dbReference type="EMBL" id="BART01022128">
    <property type="protein sequence ID" value="GAG92593.1"/>
    <property type="molecule type" value="Genomic_DNA"/>
</dbReference>
<gene>
    <name evidence="1" type="ORF">S01H4_40596</name>
</gene>
<reference evidence="1" key="1">
    <citation type="journal article" date="2014" name="Front. Microbiol.">
        <title>High frequency of phylogenetically diverse reductive dehalogenase-homologous genes in deep subseafloor sedimentary metagenomes.</title>
        <authorList>
            <person name="Kawai M."/>
            <person name="Futagami T."/>
            <person name="Toyoda A."/>
            <person name="Takaki Y."/>
            <person name="Nishi S."/>
            <person name="Hori S."/>
            <person name="Arai W."/>
            <person name="Tsubouchi T."/>
            <person name="Morono Y."/>
            <person name="Uchiyama I."/>
            <person name="Ito T."/>
            <person name="Fujiyama A."/>
            <person name="Inagaki F."/>
            <person name="Takami H."/>
        </authorList>
    </citation>
    <scope>NUCLEOTIDE SEQUENCE</scope>
    <source>
        <strain evidence="1">Expedition CK06-06</strain>
    </source>
</reference>
<dbReference type="AlphaFoldDB" id="X1C863"/>
<feature type="non-terminal residue" evidence="1">
    <location>
        <position position="1"/>
    </location>
</feature>
<accession>X1C863</accession>
<protein>
    <recommendedName>
        <fullName evidence="2">Carboxypeptidase regulatory-like domain-containing protein</fullName>
    </recommendedName>
</protein>
<organism evidence="1">
    <name type="scientific">marine sediment metagenome</name>
    <dbReference type="NCBI Taxonomy" id="412755"/>
    <lineage>
        <taxon>unclassified sequences</taxon>
        <taxon>metagenomes</taxon>
        <taxon>ecological metagenomes</taxon>
    </lineage>
</organism>
<evidence type="ECO:0000313" key="1">
    <source>
        <dbReference type="EMBL" id="GAG92593.1"/>
    </source>
</evidence>
<name>X1C863_9ZZZZ</name>
<comment type="caution">
    <text evidence="1">The sequence shown here is derived from an EMBL/GenBank/DDBJ whole genome shotgun (WGS) entry which is preliminary data.</text>
</comment>
<dbReference type="SUPFAM" id="SSF49478">
    <property type="entry name" value="Cna protein B-type domain"/>
    <property type="match status" value="1"/>
</dbReference>
<evidence type="ECO:0008006" key="2">
    <source>
        <dbReference type="Google" id="ProtNLM"/>
    </source>
</evidence>
<sequence>DRALSYDELQWVYNFNYSIDASLLQENEQGAKVDIVVRDVDGRAVPNAVVFLHNETSILYNKTTNDVGVASFSIIPYDFYNITVNFSLSLGAEAIVYNSSIIGEIIEFKGLQETKNLYVNLTTIDFEIDDYDEDPMNLGHVNISLTPSGQVIETLTLDSDGKATFQWLNGSTYYYKVFYDNVEYFKQYTLLNSSSIERKDLFNETIILANQTASALGNNFIIDEKVYGYDSSLSSIGKTRIIKANIKLRNMTDYMTTLSVYYVDSQGGYEGTDHLIYNKDYSSNIEEDD</sequence>
<feature type="non-terminal residue" evidence="1">
    <location>
        <position position="289"/>
    </location>
</feature>